<evidence type="ECO:0000256" key="2">
    <source>
        <dbReference type="ARBA" id="ARBA00022801"/>
    </source>
</evidence>
<evidence type="ECO:0008006" key="6">
    <source>
        <dbReference type="Google" id="ProtNLM"/>
    </source>
</evidence>
<name>A0A0K2SL99_LIMPI</name>
<evidence type="ECO:0000256" key="3">
    <source>
        <dbReference type="PIRSR" id="PIRSR605502-1"/>
    </source>
</evidence>
<comment type="similarity">
    <text evidence="1">Belongs to the ADP-ribosylglycohydrolase family.</text>
</comment>
<feature type="binding site" evidence="3">
    <location>
        <position position="305"/>
    </location>
    <ligand>
        <name>Mg(2+)</name>
        <dbReference type="ChEBI" id="CHEBI:18420"/>
        <label>2</label>
    </ligand>
</feature>
<dbReference type="GO" id="GO:0016787">
    <property type="term" value="F:hydrolase activity"/>
    <property type="evidence" value="ECO:0007669"/>
    <property type="project" value="UniProtKB-KW"/>
</dbReference>
<dbReference type="OrthoDB" id="9798107at2"/>
<accession>A0A0K2SL99</accession>
<evidence type="ECO:0000313" key="5">
    <source>
        <dbReference type="Proteomes" id="UP000065807"/>
    </source>
</evidence>
<keyword evidence="3" id="KW-0460">Magnesium</keyword>
<feature type="binding site" evidence="3">
    <location>
        <position position="71"/>
    </location>
    <ligand>
        <name>Mg(2+)</name>
        <dbReference type="ChEBI" id="CHEBI:18420"/>
        <label>1</label>
    </ligand>
</feature>
<dbReference type="PANTHER" id="PTHR16222">
    <property type="entry name" value="ADP-RIBOSYLGLYCOHYDROLASE"/>
    <property type="match status" value="1"/>
</dbReference>
<dbReference type="RefSeq" id="WP_068137417.1">
    <property type="nucleotide sequence ID" value="NZ_AP014924.1"/>
</dbReference>
<keyword evidence="2" id="KW-0378">Hydrolase</keyword>
<proteinExistence type="inferred from homology"/>
<reference evidence="5" key="1">
    <citation type="submission" date="2015-07" db="EMBL/GenBank/DDBJ databases">
        <title>Complete genome sequence and phylogenetic analysis of Limnochorda pilosa.</title>
        <authorList>
            <person name="Watanabe M."/>
            <person name="Kojima H."/>
            <person name="Fukui M."/>
        </authorList>
    </citation>
    <scope>NUCLEOTIDE SEQUENCE [LARGE SCALE GENOMIC DNA]</scope>
    <source>
        <strain evidence="5">HC45</strain>
    </source>
</reference>
<evidence type="ECO:0000256" key="1">
    <source>
        <dbReference type="ARBA" id="ARBA00010702"/>
    </source>
</evidence>
<keyword evidence="5" id="KW-1185">Reference proteome</keyword>
<protein>
    <recommendedName>
        <fullName evidence="6">ADP-ribosylglycohydrolase</fullName>
    </recommendedName>
</protein>
<dbReference type="KEGG" id="lpil:LIP_2055"/>
<feature type="binding site" evidence="3">
    <location>
        <position position="308"/>
    </location>
    <ligand>
        <name>Mg(2+)</name>
        <dbReference type="ChEBI" id="CHEBI:18420"/>
        <label>1</label>
    </ligand>
</feature>
<dbReference type="PATRIC" id="fig|1555112.3.peg.2091"/>
<reference evidence="5" key="2">
    <citation type="journal article" date="2016" name="Int. J. Syst. Evol. Microbiol.">
        <title>Complete genome sequence and cell structure of Limnochorda pilosa, a Gram-negative spore-former within the phylum Firmicutes.</title>
        <authorList>
            <person name="Watanabe M."/>
            <person name="Kojima H."/>
            <person name="Fukui M."/>
        </authorList>
    </citation>
    <scope>NUCLEOTIDE SEQUENCE [LARGE SCALE GENOMIC DNA]</scope>
    <source>
        <strain evidence="5">HC45</strain>
    </source>
</reference>
<organism evidence="4 5">
    <name type="scientific">Limnochorda pilosa</name>
    <dbReference type="NCBI Taxonomy" id="1555112"/>
    <lineage>
        <taxon>Bacteria</taxon>
        <taxon>Bacillati</taxon>
        <taxon>Bacillota</taxon>
        <taxon>Limnochordia</taxon>
        <taxon>Limnochordales</taxon>
        <taxon>Limnochordaceae</taxon>
        <taxon>Limnochorda</taxon>
    </lineage>
</organism>
<dbReference type="Gene3D" id="1.10.4080.10">
    <property type="entry name" value="ADP-ribosylation/Crystallin J1"/>
    <property type="match status" value="1"/>
</dbReference>
<dbReference type="AlphaFoldDB" id="A0A0K2SL99"/>
<dbReference type="SUPFAM" id="SSF101478">
    <property type="entry name" value="ADP-ribosylglycohydrolase"/>
    <property type="match status" value="1"/>
</dbReference>
<evidence type="ECO:0000313" key="4">
    <source>
        <dbReference type="EMBL" id="BAS27896.1"/>
    </source>
</evidence>
<feature type="binding site" evidence="3">
    <location>
        <position position="69"/>
    </location>
    <ligand>
        <name>Mg(2+)</name>
        <dbReference type="ChEBI" id="CHEBI:18420"/>
        <label>1</label>
    </ligand>
</feature>
<dbReference type="Pfam" id="PF03747">
    <property type="entry name" value="ADP_ribosyl_GH"/>
    <property type="match status" value="1"/>
</dbReference>
<comment type="cofactor">
    <cofactor evidence="3">
        <name>Mg(2+)</name>
        <dbReference type="ChEBI" id="CHEBI:18420"/>
    </cofactor>
    <text evidence="3">Binds 2 magnesium ions per subunit.</text>
</comment>
<dbReference type="GO" id="GO:0046872">
    <property type="term" value="F:metal ion binding"/>
    <property type="evidence" value="ECO:0007669"/>
    <property type="project" value="UniProtKB-KW"/>
</dbReference>
<dbReference type="InterPro" id="IPR050792">
    <property type="entry name" value="ADP-ribosylglycohydrolase"/>
</dbReference>
<dbReference type="Proteomes" id="UP000065807">
    <property type="component" value="Chromosome"/>
</dbReference>
<feature type="binding site" evidence="3">
    <location>
        <position position="70"/>
    </location>
    <ligand>
        <name>Mg(2+)</name>
        <dbReference type="ChEBI" id="CHEBI:18420"/>
        <label>1</label>
    </ligand>
</feature>
<keyword evidence="3" id="KW-0479">Metal-binding</keyword>
<dbReference type="PANTHER" id="PTHR16222:SF24">
    <property type="entry name" value="ADP-RIBOSYLHYDROLASE ARH3"/>
    <property type="match status" value="1"/>
</dbReference>
<dbReference type="InterPro" id="IPR036705">
    <property type="entry name" value="Ribosyl_crysJ1_sf"/>
</dbReference>
<sequence length="370" mass="38712">MTSQQQVDDQALSSRILGCLTGVGVGDALGMPTEFLSAAQIRQLFGEVRTFQAAPAWHPLAQLAAGRMTDDTEQTLAIARLVTQKAVFTARDVAEALLGWAAEMDLDSLDRMGPSTNHALKLLRAGEDPYRTGLRGNTNGAAIRIAPVGCVYPGAPEDVLDAVVEVCAPTHLTDVAVAGSTAVASGVARALQASTLDEVFEAMLWGARRGEERAREVIEVATDGRVPWEVISGQINPSLALRLEWALDLAASLKGSPRERRDRLARAIGTGALMIETVPLVAGILRIAEGDPYEAVVLAANAGGDTDSLASIVGGVAGALHGVAAFPQELVRAFERANEVSLARVADGLVRRATMSRTAGSVRPGGVPDA</sequence>
<feature type="binding site" evidence="3">
    <location>
        <position position="307"/>
    </location>
    <ligand>
        <name>Mg(2+)</name>
        <dbReference type="ChEBI" id="CHEBI:18420"/>
        <label>1</label>
    </ligand>
</feature>
<gene>
    <name evidence="4" type="ORF">LIP_2055</name>
</gene>
<dbReference type="EMBL" id="AP014924">
    <property type="protein sequence ID" value="BAS27896.1"/>
    <property type="molecule type" value="Genomic_DNA"/>
</dbReference>
<dbReference type="STRING" id="1555112.LIP_2055"/>
<dbReference type="InterPro" id="IPR005502">
    <property type="entry name" value="Ribosyl_crysJ1"/>
</dbReference>